<feature type="chain" id="PRO_5045953520" description="Peptidase A1 domain-containing protein" evidence="2">
    <location>
        <begin position="16"/>
        <end position="524"/>
    </location>
</feature>
<keyword evidence="1" id="KW-0812">Transmembrane</keyword>
<name>A0ABR2GWH1_9EUKA</name>
<feature type="signal peptide" evidence="2">
    <location>
        <begin position="1"/>
        <end position="15"/>
    </location>
</feature>
<comment type="caution">
    <text evidence="3">The sequence shown here is derived from an EMBL/GenBank/DDBJ whole genome shotgun (WGS) entry which is preliminary data.</text>
</comment>
<dbReference type="EMBL" id="JAPFFF010000056">
    <property type="protein sequence ID" value="KAK8838211.1"/>
    <property type="molecule type" value="Genomic_DNA"/>
</dbReference>
<keyword evidence="2" id="KW-0732">Signal</keyword>
<dbReference type="Proteomes" id="UP001470230">
    <property type="component" value="Unassembled WGS sequence"/>
</dbReference>
<reference evidence="3 4" key="1">
    <citation type="submission" date="2024-04" db="EMBL/GenBank/DDBJ databases">
        <title>Tritrichomonas musculus Genome.</title>
        <authorList>
            <person name="Alves-Ferreira E."/>
            <person name="Grigg M."/>
            <person name="Lorenzi H."/>
            <person name="Galac M."/>
        </authorList>
    </citation>
    <scope>NUCLEOTIDE SEQUENCE [LARGE SCALE GENOMIC DNA]</scope>
    <source>
        <strain evidence="3 4">EAF2021</strain>
    </source>
</reference>
<keyword evidence="1" id="KW-1133">Transmembrane helix</keyword>
<evidence type="ECO:0000256" key="2">
    <source>
        <dbReference type="SAM" id="SignalP"/>
    </source>
</evidence>
<feature type="transmembrane region" description="Helical" evidence="1">
    <location>
        <begin position="478"/>
        <end position="499"/>
    </location>
</feature>
<organism evidence="3 4">
    <name type="scientific">Tritrichomonas musculus</name>
    <dbReference type="NCBI Taxonomy" id="1915356"/>
    <lineage>
        <taxon>Eukaryota</taxon>
        <taxon>Metamonada</taxon>
        <taxon>Parabasalia</taxon>
        <taxon>Tritrichomonadida</taxon>
        <taxon>Tritrichomonadidae</taxon>
        <taxon>Tritrichomonas</taxon>
    </lineage>
</organism>
<keyword evidence="1" id="KW-0472">Membrane</keyword>
<proteinExistence type="predicted"/>
<evidence type="ECO:0008006" key="5">
    <source>
        <dbReference type="Google" id="ProtNLM"/>
    </source>
</evidence>
<evidence type="ECO:0000313" key="3">
    <source>
        <dbReference type="EMBL" id="KAK8838211.1"/>
    </source>
</evidence>
<sequence>MILLFLVSAISSFLAITPAEYKELASKAKGDLRVHINSPSMPKTGFYDLHGLSFNLQATLLNNESLELFGSALGDNVLALVPNRELFNSTNLQRNEDIVFVDVESQDLFKIKELISDDGVVMILKVVKVDPFTVFSEINMKTSAENDDNAYVCEPTGKLGATCKAEFGYNWQTPSDLQDGFDLRALELPTDIPGLSAYHGAYARGYSSVDINIHSLKNIEINADMNVGVAAGLGFRFADHIGPFSILDEGLQYPLYGYSKSFFGYKFGFEIDIFTTVSLKDLNLYFPQEIYYYRQAQASLNVAGHYKIKDGVSFDTPNFTFTSYADTNLNNFSIKDYVKNIGIDVNPEFNIGLEIQLSTGSSTLSVQGGGRFGMHWNFTGNHDQCSIPWLYGNYDAYLQAVYRNTQFKVLGWEVIPAYEKDWTLWQSDRTDDHCLFGSTKDEIQVRKGDNTFEEITRTFSSNASNTKRIQISFTTSTIVAAVLGIVALCLLIALIVVSVQKRKLQKENNFNTLLADSDNKYVSN</sequence>
<gene>
    <name evidence="3" type="ORF">M9Y10_035631</name>
</gene>
<accession>A0ABR2GWH1</accession>
<evidence type="ECO:0000256" key="1">
    <source>
        <dbReference type="SAM" id="Phobius"/>
    </source>
</evidence>
<protein>
    <recommendedName>
        <fullName evidence="5">Peptidase A1 domain-containing protein</fullName>
    </recommendedName>
</protein>
<keyword evidence="4" id="KW-1185">Reference proteome</keyword>
<evidence type="ECO:0000313" key="4">
    <source>
        <dbReference type="Proteomes" id="UP001470230"/>
    </source>
</evidence>